<dbReference type="EMBL" id="JAKCXM010000057">
    <property type="protein sequence ID" value="KAJ0404759.1"/>
    <property type="molecule type" value="Genomic_DNA"/>
</dbReference>
<feature type="transmembrane region" description="Helical" evidence="2">
    <location>
        <begin position="522"/>
        <end position="548"/>
    </location>
</feature>
<feature type="compositionally biased region" description="Low complexity" evidence="1">
    <location>
        <begin position="175"/>
        <end position="217"/>
    </location>
</feature>
<feature type="domain" description="TRP C-terminal" evidence="4">
    <location>
        <begin position="407"/>
        <end position="799"/>
    </location>
</feature>
<proteinExistence type="predicted"/>
<feature type="transmembrane region" description="Helical" evidence="2">
    <location>
        <begin position="669"/>
        <end position="688"/>
    </location>
</feature>
<keyword evidence="2" id="KW-0812">Transmembrane</keyword>
<gene>
    <name evidence="5" type="ORF">P43SY_005583</name>
</gene>
<reference evidence="5" key="1">
    <citation type="submission" date="2021-12" db="EMBL/GenBank/DDBJ databases">
        <title>Prjna785345.</title>
        <authorList>
            <person name="Rujirawat T."/>
            <person name="Krajaejun T."/>
        </authorList>
    </citation>
    <scope>NUCLEOTIDE SEQUENCE</scope>
    <source>
        <strain evidence="5">Pi057C3</strain>
    </source>
</reference>
<feature type="compositionally biased region" description="Low complexity" evidence="1">
    <location>
        <begin position="103"/>
        <end position="152"/>
    </location>
</feature>
<feature type="compositionally biased region" description="Low complexity" evidence="1">
    <location>
        <begin position="72"/>
        <end position="82"/>
    </location>
</feature>
<keyword evidence="6" id="KW-1185">Reference proteome</keyword>
<keyword evidence="2" id="KW-0472">Membrane</keyword>
<feature type="transmembrane region" description="Helical" evidence="2">
    <location>
        <begin position="759"/>
        <end position="783"/>
    </location>
</feature>
<keyword evidence="2" id="KW-1133">Transmembrane helix</keyword>
<organism evidence="5 6">
    <name type="scientific">Pythium insidiosum</name>
    <name type="common">Pythiosis disease agent</name>
    <dbReference type="NCBI Taxonomy" id="114742"/>
    <lineage>
        <taxon>Eukaryota</taxon>
        <taxon>Sar</taxon>
        <taxon>Stramenopiles</taxon>
        <taxon>Oomycota</taxon>
        <taxon>Peronosporomycetes</taxon>
        <taxon>Pythiales</taxon>
        <taxon>Pythiaceae</taxon>
        <taxon>Pythium</taxon>
    </lineage>
</organism>
<evidence type="ECO:0000256" key="3">
    <source>
        <dbReference type="SAM" id="SignalP"/>
    </source>
</evidence>
<keyword evidence="3" id="KW-0732">Signal</keyword>
<evidence type="ECO:0000256" key="1">
    <source>
        <dbReference type="SAM" id="MobiDB-lite"/>
    </source>
</evidence>
<feature type="signal peptide" evidence="3">
    <location>
        <begin position="1"/>
        <end position="19"/>
    </location>
</feature>
<dbReference type="GO" id="GO:0016020">
    <property type="term" value="C:membrane"/>
    <property type="evidence" value="ECO:0007669"/>
    <property type="project" value="TreeGrafter"/>
</dbReference>
<dbReference type="AlphaFoldDB" id="A0AAD5LNG3"/>
<dbReference type="PANTHER" id="PTHR31145">
    <property type="entry name" value="INTEGRAL MEMBRANE PROTEIN (AFU_ORTHOLOGUE AFUA_7G01610)"/>
    <property type="match status" value="1"/>
</dbReference>
<feature type="region of interest" description="Disordered" evidence="1">
    <location>
        <begin position="367"/>
        <end position="388"/>
    </location>
</feature>
<feature type="region of interest" description="Disordered" evidence="1">
    <location>
        <begin position="175"/>
        <end position="225"/>
    </location>
</feature>
<feature type="region of interest" description="Disordered" evidence="1">
    <location>
        <begin position="849"/>
        <end position="869"/>
    </location>
</feature>
<sequence>MRLGLLSALAAAALVTLHGDGSSSSLAAAAVTCPLNYQTRLGSSLSTPMREEPDTKNSNKKDDKNKNKNNNKKGSGSGSSNDDVGDNDVGKGSGSGAGVPRSTAPGVTTAPPTGIPSSTAPSSTQPSSASPAPSSNAPTSTRPTTTRPSATTGSNAGEAGVPRGRVHGARRFLQANAPATTPPGTARPTELPDAGAPTPTPPTGTLAPGATTPAPTTSNNKASNNGTASAFNCDESFYKQWEANGINCNGVNLDVAQAVAASRCVIYSGALGAIEGTSCVSICAFPACVNGQWDYSAPNGIASDVYRSVGITKFMSAELTAEISKRTSGAAVLVGNTTLASTKQCDYASEDSFAACSCSKLSKDAPKSDAEIKKERQEDRQNGIISKDDTTNAGSIIAPTSQSVAGVTVFMSSVAAVASTVVSGSSAATASVAAAGANVAVVTVEICQFTVLINQLKLEGKSAALALFGKQMAPSAFTFLPFGKLENGDDETQSKGRRLQAQTTADAGVASYSRTLGIREDMLFVVTLAGVIVVMAGVVGLFGIAYGLSGMFMSREEFMNKFFDKMIGLQVLIAILSQYTIGVTATYQIYFSFQQNKPTDPKCILAIISLLVLALGVIVYGYIVVRKHEDEIKDHEDEIKDVGTATHINKKVCLRYGPIYEEYKYKHRFFFAAKMMLALVSGAATGYVAMEAKYQVSIILAAHVIFFFYLEMKAPHHSRFVQTTTSFVTIMKIATLALTFFLISAAASSDLPSELQNGISLAIVGLNLFVLFLLMVRSLYAFWKKYQLQRDAKFEEEEQSAAQEYFKDDTPQRKNRVPKEQNPYLLGGAVQHEYNDAGDDIRLRSGTHMQESGNRYSYGDTAPRYDASRSGGAQHYIANQRDTQPHGLHQQQQHYHNQYQQVDQHQQYRRNDVVEL</sequence>
<evidence type="ECO:0000313" key="6">
    <source>
        <dbReference type="Proteomes" id="UP001209570"/>
    </source>
</evidence>
<accession>A0AAD5LNG3</accession>
<dbReference type="PANTHER" id="PTHR31145:SF6">
    <property type="entry name" value="INTEGRAL MEMBRANE PROTEIN (AFU_ORTHOLOGUE AFUA_7G01610)"/>
    <property type="match status" value="1"/>
</dbReference>
<feature type="region of interest" description="Disordered" evidence="1">
    <location>
        <begin position="40"/>
        <end position="162"/>
    </location>
</feature>
<dbReference type="InterPro" id="IPR010308">
    <property type="entry name" value="TRP_C"/>
</dbReference>
<dbReference type="Pfam" id="PF06011">
    <property type="entry name" value="TRP"/>
    <property type="match status" value="1"/>
</dbReference>
<evidence type="ECO:0000256" key="2">
    <source>
        <dbReference type="SAM" id="Phobius"/>
    </source>
</evidence>
<dbReference type="Proteomes" id="UP001209570">
    <property type="component" value="Unassembled WGS sequence"/>
</dbReference>
<feature type="transmembrane region" description="Helical" evidence="2">
    <location>
        <begin position="569"/>
        <end position="591"/>
    </location>
</feature>
<protein>
    <recommendedName>
        <fullName evidence="4">TRP C-terminal domain-containing protein</fullName>
    </recommendedName>
</protein>
<feature type="chain" id="PRO_5042287188" description="TRP C-terminal domain-containing protein" evidence="3">
    <location>
        <begin position="20"/>
        <end position="916"/>
    </location>
</feature>
<evidence type="ECO:0000313" key="5">
    <source>
        <dbReference type="EMBL" id="KAJ0404759.1"/>
    </source>
</evidence>
<feature type="transmembrane region" description="Helical" evidence="2">
    <location>
        <begin position="694"/>
        <end position="712"/>
    </location>
</feature>
<feature type="transmembrane region" description="Helical" evidence="2">
    <location>
        <begin position="603"/>
        <end position="625"/>
    </location>
</feature>
<feature type="compositionally biased region" description="Basic and acidic residues" evidence="1">
    <location>
        <begin position="49"/>
        <end position="66"/>
    </location>
</feature>
<comment type="caution">
    <text evidence="5">The sequence shown here is derived from an EMBL/GenBank/DDBJ whole genome shotgun (WGS) entry which is preliminary data.</text>
</comment>
<dbReference type="GO" id="GO:0055085">
    <property type="term" value="P:transmembrane transport"/>
    <property type="evidence" value="ECO:0007669"/>
    <property type="project" value="TreeGrafter"/>
</dbReference>
<name>A0AAD5LNG3_PYTIN</name>
<dbReference type="InterPro" id="IPR040241">
    <property type="entry name" value="TRP_Flc/Pkd2-like"/>
</dbReference>
<feature type="transmembrane region" description="Helical" evidence="2">
    <location>
        <begin position="724"/>
        <end position="747"/>
    </location>
</feature>
<evidence type="ECO:0000259" key="4">
    <source>
        <dbReference type="Pfam" id="PF06011"/>
    </source>
</evidence>